<evidence type="ECO:0000256" key="6">
    <source>
        <dbReference type="SAM" id="SignalP"/>
    </source>
</evidence>
<dbReference type="Proteomes" id="UP000008237">
    <property type="component" value="Unassembled WGS sequence"/>
</dbReference>
<name>E2C8Y1_HARSA</name>
<dbReference type="OMA" id="DENCATF"/>
<evidence type="ECO:0000256" key="2">
    <source>
        <dbReference type="ARBA" id="ARBA00022737"/>
    </source>
</evidence>
<dbReference type="SUPFAM" id="SSF47473">
    <property type="entry name" value="EF-hand"/>
    <property type="match status" value="1"/>
</dbReference>
<evidence type="ECO:0000256" key="3">
    <source>
        <dbReference type="ARBA" id="ARBA00022837"/>
    </source>
</evidence>
<feature type="compositionally biased region" description="Acidic residues" evidence="4">
    <location>
        <begin position="240"/>
        <end position="256"/>
    </location>
</feature>
<sequence>MAGCLSFVLVAIASTIAMAESRVIPAEPISVMLDAYGNPIMFLREKRTAVHPYPQRAMMFTGYYRPVRRSNNNGGQATGVFAQGNAVSGEAFFSGMHTPHLGGGPEPIEESEVSSAEAQAAPASDEVYNDEERHQEQQPPPQEHHPYHQEHHHHHHQQEEHHREHHRHDEEEQHHRDEHHHRHQQDSLNPQEHHEPEQIPSTTDIAQPAEGPIAASTEVSVTRPKVHNTKKTQKTPVIVDNDDDDDDDDEADEQDDGPAAPFVPFKGNRRRQGYPNLNNFFPMVFSFPRVATRAGSAGSPPGAITAIANSYSTGKGGVASSVATAYGGSPAGIAFFLLLVALVAAIAAAFPAVTSRPQGKKNAACVDERRSVRVHRDASQAASSPTWIESSVSMSLVNSTDQKAPSNIPQRLKDLIASYERNVAKFVEHARRMCEDKNDNQQETHFQTQLGSLVERVVKEQSKVRNAYAKLGNVTDSNLEGASRKLTIKNVNNLRELLDTVEELDIVHQNGEITDEHIRIKRANGAASDRQERIIHMLLEVQRQLTQIRKYLDKLCKVELDNLCKLYMKLTTSQQADRSVSSSGRRPQSRSAVEGIDRTIFRELLHDTFHVITEDILVERLFCCWDREIEGAIRLEPWIMGLDVFLRGNLRDRIVFCFHVYDLNNDGFITKDEIFQLLKNCLIKQPGEEDPDEGVKDLSELALKKLDVDHDGKISFRDYEMAVKGEPLLLEAFGQCLPTDENCATFLATLQP</sequence>
<organism evidence="9">
    <name type="scientific">Harpegnathos saltator</name>
    <name type="common">Jerdon's jumping ant</name>
    <dbReference type="NCBI Taxonomy" id="610380"/>
    <lineage>
        <taxon>Eukaryota</taxon>
        <taxon>Metazoa</taxon>
        <taxon>Ecdysozoa</taxon>
        <taxon>Arthropoda</taxon>
        <taxon>Hexapoda</taxon>
        <taxon>Insecta</taxon>
        <taxon>Pterygota</taxon>
        <taxon>Neoptera</taxon>
        <taxon>Endopterygota</taxon>
        <taxon>Hymenoptera</taxon>
        <taxon>Apocrita</taxon>
        <taxon>Aculeata</taxon>
        <taxon>Formicoidea</taxon>
        <taxon>Formicidae</taxon>
        <taxon>Ponerinae</taxon>
        <taxon>Ponerini</taxon>
        <taxon>Harpegnathos</taxon>
    </lineage>
</organism>
<dbReference type="InterPro" id="IPR011992">
    <property type="entry name" value="EF-hand-dom_pair"/>
</dbReference>
<evidence type="ECO:0000256" key="5">
    <source>
        <dbReference type="SAM" id="Phobius"/>
    </source>
</evidence>
<keyword evidence="5" id="KW-0472">Membrane</keyword>
<keyword evidence="5" id="KW-0812">Transmembrane</keyword>
<dbReference type="EMBL" id="GL453744">
    <property type="protein sequence ID" value="EFN75599.1"/>
    <property type="molecule type" value="Genomic_DNA"/>
</dbReference>
<feature type="region of interest" description="Disordered" evidence="4">
    <location>
        <begin position="359"/>
        <end position="380"/>
    </location>
</feature>
<reference evidence="8 9" key="1">
    <citation type="journal article" date="2010" name="Science">
        <title>Genomic comparison of the ants Camponotus floridanus and Harpegnathos saltator.</title>
        <authorList>
            <person name="Bonasio R."/>
            <person name="Zhang G."/>
            <person name="Ye C."/>
            <person name="Mutti N.S."/>
            <person name="Fang X."/>
            <person name="Qin N."/>
            <person name="Donahue G."/>
            <person name="Yang P."/>
            <person name="Li Q."/>
            <person name="Li C."/>
            <person name="Zhang P."/>
            <person name="Huang Z."/>
            <person name="Berger S.L."/>
            <person name="Reinberg D."/>
            <person name="Wang J."/>
            <person name="Liebig J."/>
        </authorList>
    </citation>
    <scope>NUCLEOTIDE SEQUENCE [LARGE SCALE GENOMIC DNA]</scope>
    <source>
        <strain evidence="8 9">R22 G/1</strain>
    </source>
</reference>
<evidence type="ECO:0000256" key="4">
    <source>
        <dbReference type="SAM" id="MobiDB-lite"/>
    </source>
</evidence>
<feature type="signal peptide" evidence="6">
    <location>
        <begin position="1"/>
        <end position="21"/>
    </location>
</feature>
<evidence type="ECO:0000259" key="7">
    <source>
        <dbReference type="PROSITE" id="PS50222"/>
    </source>
</evidence>
<feature type="compositionally biased region" description="Basic and acidic residues" evidence="4">
    <location>
        <begin position="130"/>
        <end position="149"/>
    </location>
</feature>
<dbReference type="STRING" id="610380.E2C8Y1"/>
<dbReference type="InParanoid" id="E2C8Y1"/>
<dbReference type="PROSITE" id="PS00018">
    <property type="entry name" value="EF_HAND_1"/>
    <property type="match status" value="2"/>
</dbReference>
<feature type="region of interest" description="Disordered" evidence="4">
    <location>
        <begin position="92"/>
        <end position="269"/>
    </location>
</feature>
<dbReference type="InterPro" id="IPR028846">
    <property type="entry name" value="Recoverin"/>
</dbReference>
<feature type="chain" id="PRO_5003158361" evidence="6">
    <location>
        <begin position="22"/>
        <end position="752"/>
    </location>
</feature>
<keyword evidence="6" id="KW-0732">Signal</keyword>
<keyword evidence="5" id="KW-1133">Transmembrane helix</keyword>
<dbReference type="CDD" id="cd00051">
    <property type="entry name" value="EFh"/>
    <property type="match status" value="1"/>
</dbReference>
<keyword evidence="1" id="KW-0479">Metal-binding</keyword>
<protein>
    <submittedName>
        <fullName evidence="8">EF-hand calcium-binding domain-containing protein 1</fullName>
    </submittedName>
</protein>
<feature type="compositionally biased region" description="Basic and acidic residues" evidence="4">
    <location>
        <begin position="157"/>
        <end position="176"/>
    </location>
</feature>
<accession>E2C8Y1</accession>
<gene>
    <name evidence="8" type="ORF">EAI_04565</name>
</gene>
<feature type="domain" description="EF-hand" evidence="7">
    <location>
        <begin position="694"/>
        <end position="729"/>
    </location>
</feature>
<proteinExistence type="predicted"/>
<dbReference type="OrthoDB" id="8121168at2759"/>
<evidence type="ECO:0000256" key="1">
    <source>
        <dbReference type="ARBA" id="ARBA00022723"/>
    </source>
</evidence>
<keyword evidence="3" id="KW-0106">Calcium</keyword>
<feature type="transmembrane region" description="Helical" evidence="5">
    <location>
        <begin position="331"/>
        <end position="353"/>
    </location>
</feature>
<dbReference type="AlphaFoldDB" id="E2C8Y1"/>
<feature type="domain" description="EF-hand" evidence="7">
    <location>
        <begin position="649"/>
        <end position="684"/>
    </location>
</feature>
<keyword evidence="9" id="KW-1185">Reference proteome</keyword>
<dbReference type="SMART" id="SM00054">
    <property type="entry name" value="EFh"/>
    <property type="match status" value="2"/>
</dbReference>
<feature type="compositionally biased region" description="Basic and acidic residues" evidence="4">
    <location>
        <begin position="366"/>
        <end position="378"/>
    </location>
</feature>
<evidence type="ECO:0000313" key="9">
    <source>
        <dbReference type="Proteomes" id="UP000008237"/>
    </source>
</evidence>
<dbReference type="PROSITE" id="PS50222">
    <property type="entry name" value="EF_HAND_2"/>
    <property type="match status" value="2"/>
</dbReference>
<evidence type="ECO:0000313" key="8">
    <source>
        <dbReference type="EMBL" id="EFN75599.1"/>
    </source>
</evidence>
<dbReference type="Pfam" id="PF13499">
    <property type="entry name" value="EF-hand_7"/>
    <property type="match status" value="1"/>
</dbReference>
<dbReference type="PANTHER" id="PTHR23055:SF60">
    <property type="entry name" value="CALAXIN"/>
    <property type="match status" value="1"/>
</dbReference>
<keyword evidence="2" id="KW-0677">Repeat</keyword>
<feature type="compositionally biased region" description="Basic residues" evidence="4">
    <location>
        <begin position="224"/>
        <end position="233"/>
    </location>
</feature>
<dbReference type="InterPro" id="IPR002048">
    <property type="entry name" value="EF_hand_dom"/>
</dbReference>
<dbReference type="GO" id="GO:0005509">
    <property type="term" value="F:calcium ion binding"/>
    <property type="evidence" value="ECO:0007669"/>
    <property type="project" value="InterPro"/>
</dbReference>
<dbReference type="PANTHER" id="PTHR23055">
    <property type="entry name" value="CALCIUM BINDING PROTEINS"/>
    <property type="match status" value="1"/>
</dbReference>
<dbReference type="Gene3D" id="1.10.238.10">
    <property type="entry name" value="EF-hand"/>
    <property type="match status" value="1"/>
</dbReference>
<feature type="compositionally biased region" description="Low complexity" evidence="4">
    <location>
        <begin position="113"/>
        <end position="124"/>
    </location>
</feature>
<dbReference type="InterPro" id="IPR018247">
    <property type="entry name" value="EF_Hand_1_Ca_BS"/>
</dbReference>